<comment type="caution">
    <text evidence="3">The sequence shown here is derived from an EMBL/GenBank/DDBJ whole genome shotgun (WGS) entry which is preliminary data.</text>
</comment>
<evidence type="ECO:0000259" key="2">
    <source>
        <dbReference type="Pfam" id="PF00248"/>
    </source>
</evidence>
<keyword evidence="4" id="KW-1185">Reference proteome</keyword>
<gene>
    <name evidence="3" type="ORF">N869_09100</name>
</gene>
<dbReference type="Gene3D" id="3.20.20.100">
    <property type="entry name" value="NADP-dependent oxidoreductase domain"/>
    <property type="match status" value="1"/>
</dbReference>
<dbReference type="InterPro" id="IPR020471">
    <property type="entry name" value="AKR"/>
</dbReference>
<dbReference type="PANTHER" id="PTHR42686">
    <property type="entry name" value="GH17980P-RELATED"/>
    <property type="match status" value="1"/>
</dbReference>
<dbReference type="InterPro" id="IPR023210">
    <property type="entry name" value="NADP_OxRdtase_dom"/>
</dbReference>
<dbReference type="EMBL" id="AXCZ01000022">
    <property type="protein sequence ID" value="KGM13842.1"/>
    <property type="molecule type" value="Genomic_DNA"/>
</dbReference>
<dbReference type="InterPro" id="IPR036812">
    <property type="entry name" value="NAD(P)_OxRdtase_dom_sf"/>
</dbReference>
<accession>A0A0A0C1K6</accession>
<protein>
    <submittedName>
        <fullName evidence="3">Oxidoreductase</fullName>
    </submittedName>
</protein>
<organism evidence="3 4">
    <name type="scientific">Cellulomonas bogoriensis 69B4 = DSM 16987</name>
    <dbReference type="NCBI Taxonomy" id="1386082"/>
    <lineage>
        <taxon>Bacteria</taxon>
        <taxon>Bacillati</taxon>
        <taxon>Actinomycetota</taxon>
        <taxon>Actinomycetes</taxon>
        <taxon>Micrococcales</taxon>
        <taxon>Cellulomonadaceae</taxon>
        <taxon>Cellulomonas</taxon>
    </lineage>
</organism>
<evidence type="ECO:0000313" key="4">
    <source>
        <dbReference type="Proteomes" id="UP000054314"/>
    </source>
</evidence>
<sequence length="339" mass="36317">MWQPWCDDGDDEEVHVSTGPTPAPGSPGWRRPLGSTGLEVTAVCAGGSPLGSMPRLYGRDVPTDEGVATVRAVLDSPIGVIDTSNGYSDGESERRIGQALTEAGGLPQGTWVATKVDPRGRDYSGDRVRASVTESKERLGLDHLPLVHLHDPEFFDYDEITAPGGAVDALVALKESGQVGAIGLAGGQVQEIARYQALGVFDVLLVHNRWTLLDRSARDLVADALDRGMGVMNAAVYGGGILAGADRTTYGYREAPPEILDAVAAMRRVCAEHGTDLPTAALQHSLRDPRFATTIVGMSRPERVTQTLDAATRELPEALWDELESHLPPQHVWLDAPFD</sequence>
<feature type="region of interest" description="Disordered" evidence="1">
    <location>
        <begin position="1"/>
        <end position="30"/>
    </location>
</feature>
<reference evidence="3 4" key="1">
    <citation type="submission" date="2013-08" db="EMBL/GenBank/DDBJ databases">
        <title>Genome sequencing of Cellulomonas bogoriensis 69B4.</title>
        <authorList>
            <person name="Chen F."/>
            <person name="Li Y."/>
            <person name="Wang G."/>
        </authorList>
    </citation>
    <scope>NUCLEOTIDE SEQUENCE [LARGE SCALE GENOMIC DNA]</scope>
    <source>
        <strain evidence="3 4">69B4</strain>
    </source>
</reference>
<evidence type="ECO:0000256" key="1">
    <source>
        <dbReference type="SAM" id="MobiDB-lite"/>
    </source>
</evidence>
<dbReference type="GO" id="GO:0016491">
    <property type="term" value="F:oxidoreductase activity"/>
    <property type="evidence" value="ECO:0007669"/>
    <property type="project" value="InterPro"/>
</dbReference>
<dbReference type="Proteomes" id="UP000054314">
    <property type="component" value="Unassembled WGS sequence"/>
</dbReference>
<dbReference type="AlphaFoldDB" id="A0A0A0C1K6"/>
<feature type="domain" description="NADP-dependent oxidoreductase" evidence="2">
    <location>
        <begin position="59"/>
        <end position="326"/>
    </location>
</feature>
<dbReference type="SUPFAM" id="SSF51430">
    <property type="entry name" value="NAD(P)-linked oxidoreductase"/>
    <property type="match status" value="1"/>
</dbReference>
<evidence type="ECO:0000313" key="3">
    <source>
        <dbReference type="EMBL" id="KGM13842.1"/>
    </source>
</evidence>
<proteinExistence type="predicted"/>
<dbReference type="PANTHER" id="PTHR42686:SF1">
    <property type="entry name" value="GH17980P-RELATED"/>
    <property type="match status" value="1"/>
</dbReference>
<dbReference type="CDD" id="cd19090">
    <property type="entry name" value="AKR_AKR15A-like"/>
    <property type="match status" value="1"/>
</dbReference>
<dbReference type="GO" id="GO:0005829">
    <property type="term" value="C:cytosol"/>
    <property type="evidence" value="ECO:0007669"/>
    <property type="project" value="TreeGrafter"/>
</dbReference>
<dbReference type="Pfam" id="PF00248">
    <property type="entry name" value="Aldo_ket_red"/>
    <property type="match status" value="1"/>
</dbReference>
<name>A0A0A0C1K6_9CELL</name>